<evidence type="ECO:0000313" key="10">
    <source>
        <dbReference type="EMBL" id="MCC2033592.1"/>
    </source>
</evidence>
<feature type="domain" description="Acyltransferase 3" evidence="9">
    <location>
        <begin position="20"/>
        <end position="315"/>
    </location>
</feature>
<evidence type="ECO:0000259" key="9">
    <source>
        <dbReference type="Pfam" id="PF01757"/>
    </source>
</evidence>
<comment type="caution">
    <text evidence="10">The sequence shown here is derived from an EMBL/GenBank/DDBJ whole genome shotgun (WGS) entry which is preliminary data.</text>
</comment>
<sequence length="370" mass="40429">MARGMFSALDGRPSATRATWVDLMRGTAIVLVVVFHVVTVTEAYSGHTFTRLTGFLETVQGLRMPLLFFLSGLLVPRSLRKGSARYINGKVRLIAYPYVIWSLIMVALLAIGGYFLAWDVSPLTSLLRIVYDPIEHLWFLAYLFLFYVIALLVSKTHAFVPVACSLVLYAIPMDGQWEVFWRFAVFFFVGVLAGRIPAAMDRMSGSFALNVLAVVSVGVLTALPVLGVPVRLPAAPWNVVVAFWFFVGLAGLVRMCQRAPILAPLAYVGRQSIVFYLAHWPIVLFSVRMLADGTGMSAWSIVTTSLAVTAAGTTALAFASERVPAVRLLFEWPPRGTPASRPERVETAVAEGRPTGQRANNDQASPGGDS</sequence>
<comment type="subcellular location">
    <subcellularLocation>
        <location evidence="1">Cell membrane</location>
        <topology evidence="1">Multi-pass membrane protein</topology>
    </subcellularLocation>
</comment>
<accession>A0A9X1LX23</accession>
<feature type="transmembrane region" description="Helical" evidence="8">
    <location>
        <begin position="234"/>
        <end position="253"/>
    </location>
</feature>
<evidence type="ECO:0000256" key="8">
    <source>
        <dbReference type="SAM" id="Phobius"/>
    </source>
</evidence>
<dbReference type="GO" id="GO:0016413">
    <property type="term" value="F:O-acetyltransferase activity"/>
    <property type="evidence" value="ECO:0007669"/>
    <property type="project" value="TreeGrafter"/>
</dbReference>
<protein>
    <submittedName>
        <fullName evidence="10">Acyltransferase</fullName>
    </submittedName>
</protein>
<evidence type="ECO:0000256" key="2">
    <source>
        <dbReference type="ARBA" id="ARBA00007400"/>
    </source>
</evidence>
<feature type="transmembrane region" description="Helical" evidence="8">
    <location>
        <begin position="179"/>
        <end position="196"/>
    </location>
</feature>
<evidence type="ECO:0000256" key="1">
    <source>
        <dbReference type="ARBA" id="ARBA00004651"/>
    </source>
</evidence>
<feature type="transmembrane region" description="Helical" evidence="8">
    <location>
        <begin position="208"/>
        <end position="228"/>
    </location>
</feature>
<feature type="transmembrane region" description="Helical" evidence="8">
    <location>
        <begin position="58"/>
        <end position="75"/>
    </location>
</feature>
<gene>
    <name evidence="10" type="ORF">KEC57_15495</name>
</gene>
<comment type="similarity">
    <text evidence="2">Belongs to the acyltransferase 3 family.</text>
</comment>
<dbReference type="PANTHER" id="PTHR40074:SF2">
    <property type="entry name" value="O-ACETYLTRANSFERASE WECH"/>
    <property type="match status" value="1"/>
</dbReference>
<feature type="transmembrane region" description="Helical" evidence="8">
    <location>
        <begin position="95"/>
        <end position="116"/>
    </location>
</feature>
<feature type="transmembrane region" description="Helical" evidence="8">
    <location>
        <begin position="20"/>
        <end position="38"/>
    </location>
</feature>
<dbReference type="InterPro" id="IPR002656">
    <property type="entry name" value="Acyl_transf_3_dom"/>
</dbReference>
<proteinExistence type="inferred from homology"/>
<feature type="transmembrane region" description="Helical" evidence="8">
    <location>
        <begin position="297"/>
        <end position="319"/>
    </location>
</feature>
<keyword evidence="5 8" id="KW-1133">Transmembrane helix</keyword>
<keyword evidence="10" id="KW-0808">Transferase</keyword>
<dbReference type="EMBL" id="JAGTTN010000006">
    <property type="protein sequence ID" value="MCC2033592.1"/>
    <property type="molecule type" value="Genomic_DNA"/>
</dbReference>
<dbReference type="AlphaFoldDB" id="A0A9X1LX23"/>
<evidence type="ECO:0000256" key="3">
    <source>
        <dbReference type="ARBA" id="ARBA00022475"/>
    </source>
</evidence>
<keyword evidence="6 8" id="KW-0472">Membrane</keyword>
<reference evidence="10" key="1">
    <citation type="submission" date="2021-04" db="EMBL/GenBank/DDBJ databases">
        <title>Microbacterium tenobrionis sp. nov. and Microbacterium allomyrinae sp. nov., isolated from larvae of Tenobrio molitor and Allomyrina dichotoma, respectively.</title>
        <authorList>
            <person name="Lee S.D."/>
        </authorList>
    </citation>
    <scope>NUCLEOTIDE SEQUENCE</scope>
    <source>
        <strain evidence="10">BWT-G7</strain>
    </source>
</reference>
<keyword evidence="3" id="KW-1003">Cell membrane</keyword>
<evidence type="ECO:0000313" key="11">
    <source>
        <dbReference type="Proteomes" id="UP001139354"/>
    </source>
</evidence>
<dbReference type="GO" id="GO:0005886">
    <property type="term" value="C:plasma membrane"/>
    <property type="evidence" value="ECO:0007669"/>
    <property type="project" value="UniProtKB-SubCell"/>
</dbReference>
<evidence type="ECO:0000256" key="4">
    <source>
        <dbReference type="ARBA" id="ARBA00022692"/>
    </source>
</evidence>
<keyword evidence="4 8" id="KW-0812">Transmembrane</keyword>
<evidence type="ECO:0000256" key="6">
    <source>
        <dbReference type="ARBA" id="ARBA00023136"/>
    </source>
</evidence>
<evidence type="ECO:0000256" key="5">
    <source>
        <dbReference type="ARBA" id="ARBA00022989"/>
    </source>
</evidence>
<dbReference type="Proteomes" id="UP001139354">
    <property type="component" value="Unassembled WGS sequence"/>
</dbReference>
<feature type="transmembrane region" description="Helical" evidence="8">
    <location>
        <begin position="158"/>
        <end position="173"/>
    </location>
</feature>
<dbReference type="Pfam" id="PF01757">
    <property type="entry name" value="Acyl_transf_3"/>
    <property type="match status" value="1"/>
</dbReference>
<keyword evidence="10" id="KW-0012">Acyltransferase</keyword>
<evidence type="ECO:0000256" key="7">
    <source>
        <dbReference type="SAM" id="MobiDB-lite"/>
    </source>
</evidence>
<organism evidence="10 11">
    <name type="scientific">Microbacterium allomyrinae</name>
    <dbReference type="NCBI Taxonomy" id="2830666"/>
    <lineage>
        <taxon>Bacteria</taxon>
        <taxon>Bacillati</taxon>
        <taxon>Actinomycetota</taxon>
        <taxon>Actinomycetes</taxon>
        <taxon>Micrococcales</taxon>
        <taxon>Microbacteriaceae</taxon>
        <taxon>Microbacterium</taxon>
    </lineage>
</organism>
<name>A0A9X1LX23_9MICO</name>
<feature type="region of interest" description="Disordered" evidence="7">
    <location>
        <begin position="335"/>
        <end position="370"/>
    </location>
</feature>
<keyword evidence="11" id="KW-1185">Reference proteome</keyword>
<feature type="transmembrane region" description="Helical" evidence="8">
    <location>
        <begin position="136"/>
        <end position="153"/>
    </location>
</feature>
<dbReference type="GO" id="GO:0009246">
    <property type="term" value="P:enterobacterial common antigen biosynthetic process"/>
    <property type="evidence" value="ECO:0007669"/>
    <property type="project" value="TreeGrafter"/>
</dbReference>
<dbReference type="PANTHER" id="PTHR40074">
    <property type="entry name" value="O-ACETYLTRANSFERASE WECH"/>
    <property type="match status" value="1"/>
</dbReference>